<organism evidence="2 3">
    <name type="scientific">Amycolatopsis samaneae</name>
    <dbReference type="NCBI Taxonomy" id="664691"/>
    <lineage>
        <taxon>Bacteria</taxon>
        <taxon>Bacillati</taxon>
        <taxon>Actinomycetota</taxon>
        <taxon>Actinomycetes</taxon>
        <taxon>Pseudonocardiales</taxon>
        <taxon>Pseudonocardiaceae</taxon>
        <taxon>Amycolatopsis</taxon>
    </lineage>
</organism>
<dbReference type="Proteomes" id="UP001597419">
    <property type="component" value="Unassembled WGS sequence"/>
</dbReference>
<name>A0ABW5GKH8_9PSEU</name>
<dbReference type="RefSeq" id="WP_345404054.1">
    <property type="nucleotide sequence ID" value="NZ_BAABHG010000016.1"/>
</dbReference>
<comment type="caution">
    <text evidence="2">The sequence shown here is derived from an EMBL/GenBank/DDBJ whole genome shotgun (WGS) entry which is preliminary data.</text>
</comment>
<evidence type="ECO:0000256" key="1">
    <source>
        <dbReference type="SAM" id="SignalP"/>
    </source>
</evidence>
<protein>
    <submittedName>
        <fullName evidence="2">Uncharacterized protein</fullName>
    </submittedName>
</protein>
<proteinExistence type="predicted"/>
<accession>A0ABW5GKH8</accession>
<keyword evidence="3" id="KW-1185">Reference proteome</keyword>
<keyword evidence="1" id="KW-0732">Signal</keyword>
<feature type="signal peptide" evidence="1">
    <location>
        <begin position="1"/>
        <end position="17"/>
    </location>
</feature>
<sequence length="123" mass="12743">MNLFHAALMVLPLAALSATVVSAPARVPAPPAPMVTVTVRARGARRVTFTDPAAPGGVRHEELPGHGPKSFQVKVPLGTNVTVALADIDGESVTECSIGDETTGLVYVRGTDSCAWVTGQLVR</sequence>
<evidence type="ECO:0000313" key="3">
    <source>
        <dbReference type="Proteomes" id="UP001597419"/>
    </source>
</evidence>
<reference evidence="3" key="1">
    <citation type="journal article" date="2019" name="Int. J. Syst. Evol. Microbiol.">
        <title>The Global Catalogue of Microorganisms (GCM) 10K type strain sequencing project: providing services to taxonomists for standard genome sequencing and annotation.</title>
        <authorList>
            <consortium name="The Broad Institute Genomics Platform"/>
            <consortium name="The Broad Institute Genome Sequencing Center for Infectious Disease"/>
            <person name="Wu L."/>
            <person name="Ma J."/>
        </authorList>
    </citation>
    <scope>NUCLEOTIDE SEQUENCE [LARGE SCALE GENOMIC DNA]</scope>
    <source>
        <strain evidence="3">CGMCC 4.7643</strain>
    </source>
</reference>
<gene>
    <name evidence="2" type="ORF">ACFSYJ_22260</name>
</gene>
<evidence type="ECO:0000313" key="2">
    <source>
        <dbReference type="EMBL" id="MFD2461344.1"/>
    </source>
</evidence>
<dbReference type="EMBL" id="JBHUKU010000013">
    <property type="protein sequence ID" value="MFD2461344.1"/>
    <property type="molecule type" value="Genomic_DNA"/>
</dbReference>
<feature type="chain" id="PRO_5045222396" evidence="1">
    <location>
        <begin position="18"/>
        <end position="123"/>
    </location>
</feature>